<evidence type="ECO:0000313" key="2">
    <source>
        <dbReference type="RefSeq" id="XP_020019926.1"/>
    </source>
</evidence>
<dbReference type="InterPro" id="IPR028750">
    <property type="entry name" value="CEP350/CC187"/>
</dbReference>
<dbReference type="GO" id="GO:0034453">
    <property type="term" value="P:microtubule anchoring"/>
    <property type="evidence" value="ECO:0007669"/>
    <property type="project" value="InterPro"/>
</dbReference>
<feature type="region of interest" description="Disordered" evidence="1">
    <location>
        <begin position="229"/>
        <end position="273"/>
    </location>
</feature>
<gene>
    <name evidence="2" type="primary">LOC109686817</name>
</gene>
<feature type="compositionally biased region" description="Basic and acidic residues" evidence="1">
    <location>
        <begin position="229"/>
        <end position="245"/>
    </location>
</feature>
<reference evidence="2" key="1">
    <citation type="submission" date="2025-08" db="UniProtKB">
        <authorList>
            <consortium name="RefSeq"/>
        </authorList>
    </citation>
    <scope>IDENTIFICATION</scope>
    <source>
        <tissue evidence="2">Leukocyte</tissue>
    </source>
</reference>
<organism evidence="2">
    <name type="scientific">Castor canadensis</name>
    <name type="common">American beaver</name>
    <dbReference type="NCBI Taxonomy" id="51338"/>
    <lineage>
        <taxon>Eukaryota</taxon>
        <taxon>Metazoa</taxon>
        <taxon>Chordata</taxon>
        <taxon>Craniata</taxon>
        <taxon>Vertebrata</taxon>
        <taxon>Euteleostomi</taxon>
        <taxon>Mammalia</taxon>
        <taxon>Eutheria</taxon>
        <taxon>Euarchontoglires</taxon>
        <taxon>Glires</taxon>
        <taxon>Rodentia</taxon>
        <taxon>Castorimorpha</taxon>
        <taxon>Castoridae</taxon>
        <taxon>Castor</taxon>
    </lineage>
</organism>
<dbReference type="KEGG" id="ccan:109686817"/>
<dbReference type="CTD" id="9857"/>
<feature type="compositionally biased region" description="Polar residues" evidence="1">
    <location>
        <begin position="1"/>
        <end position="13"/>
    </location>
</feature>
<dbReference type="PANTHER" id="PTHR13958">
    <property type="entry name" value="CENTROSOME-ASSOCIATED PROTEIN 350"/>
    <property type="match status" value="1"/>
</dbReference>
<proteinExistence type="predicted"/>
<dbReference type="PANTHER" id="PTHR13958:SF4">
    <property type="entry name" value="CENTROSOME-ASSOCIATED PROTEIN 350"/>
    <property type="match status" value="1"/>
</dbReference>
<accession>A0A8B7UJX5</accession>
<feature type="region of interest" description="Disordered" evidence="1">
    <location>
        <begin position="1"/>
        <end position="103"/>
    </location>
</feature>
<sequence>MENSIEEQLQTAGDDSLRSDSIPSLPDEKDSTSIATEYSLKFDESMTEDEIEEKSFRSLLPSESHRRFNMEKKRGHHDDSDEEGSPDKTTLSSAKELSIPFSGGQDSFSKFTMEMVRQYMKEEEMRAAHQSSLLRLREKALKEKTKAELAWLEHQKKHLRDKGEDDKMPPLRKKQRGLLLRLQQEKAEIKRLQEANKAARKERQLILKQQEEIERIQQTTIKLQEKLKSAGENKLDSHSDDDTKNNKAVSPGPTDLETRSPSPISISSSETSSIMQKLKKMRSRMDEKHCSPVHYFFSVFTSHHWASLSVCFPNLHPKFQLYIYNQLVR</sequence>
<name>A0A8B7UJX5_CASCN</name>
<feature type="compositionally biased region" description="Basic and acidic residues" evidence="1">
    <location>
        <begin position="63"/>
        <end position="79"/>
    </location>
</feature>
<dbReference type="GO" id="GO:0008017">
    <property type="term" value="F:microtubule binding"/>
    <property type="evidence" value="ECO:0007669"/>
    <property type="project" value="InterPro"/>
</dbReference>
<feature type="compositionally biased region" description="Low complexity" evidence="1">
    <location>
        <begin position="259"/>
        <end position="273"/>
    </location>
</feature>
<dbReference type="OrthoDB" id="306254at2759"/>
<dbReference type="AlphaFoldDB" id="A0A8B7UJX5"/>
<dbReference type="GO" id="GO:0005813">
    <property type="term" value="C:centrosome"/>
    <property type="evidence" value="ECO:0007669"/>
    <property type="project" value="InterPro"/>
</dbReference>
<evidence type="ECO:0000256" key="1">
    <source>
        <dbReference type="SAM" id="MobiDB-lite"/>
    </source>
</evidence>
<dbReference type="RefSeq" id="XP_020019926.1">
    <property type="nucleotide sequence ID" value="XM_020164337.1"/>
</dbReference>
<protein>
    <submittedName>
        <fullName evidence="2">Centrosome-associated protein 350-like</fullName>
    </submittedName>
</protein>